<protein>
    <recommendedName>
        <fullName evidence="3">Lipoprotein</fullName>
    </recommendedName>
</protein>
<proteinExistence type="predicted"/>
<dbReference type="RefSeq" id="WP_145445915.1">
    <property type="nucleotide sequence ID" value="NZ_CP036280.1"/>
</dbReference>
<dbReference type="PROSITE" id="PS51257">
    <property type="entry name" value="PROKAR_LIPOPROTEIN"/>
    <property type="match status" value="1"/>
</dbReference>
<dbReference type="Proteomes" id="UP000320386">
    <property type="component" value="Chromosome"/>
</dbReference>
<evidence type="ECO:0000313" key="1">
    <source>
        <dbReference type="EMBL" id="QDU71715.1"/>
    </source>
</evidence>
<evidence type="ECO:0008006" key="3">
    <source>
        <dbReference type="Google" id="ProtNLM"/>
    </source>
</evidence>
<organism evidence="1 2">
    <name type="scientific">Mucisphaera calidilacus</name>
    <dbReference type="NCBI Taxonomy" id="2527982"/>
    <lineage>
        <taxon>Bacteria</taxon>
        <taxon>Pseudomonadati</taxon>
        <taxon>Planctomycetota</taxon>
        <taxon>Phycisphaerae</taxon>
        <taxon>Phycisphaerales</taxon>
        <taxon>Phycisphaeraceae</taxon>
        <taxon>Mucisphaera</taxon>
    </lineage>
</organism>
<dbReference type="OrthoDB" id="9909729at2"/>
<dbReference type="KEGG" id="mcad:Pan265_15680"/>
<dbReference type="AlphaFoldDB" id="A0A518BXL6"/>
<dbReference type="EMBL" id="CP036280">
    <property type="protein sequence ID" value="QDU71715.1"/>
    <property type="molecule type" value="Genomic_DNA"/>
</dbReference>
<name>A0A518BXL6_9BACT</name>
<reference evidence="1 2" key="1">
    <citation type="submission" date="2019-02" db="EMBL/GenBank/DDBJ databases">
        <title>Deep-cultivation of Planctomycetes and their phenomic and genomic characterization uncovers novel biology.</title>
        <authorList>
            <person name="Wiegand S."/>
            <person name="Jogler M."/>
            <person name="Boedeker C."/>
            <person name="Pinto D."/>
            <person name="Vollmers J."/>
            <person name="Rivas-Marin E."/>
            <person name="Kohn T."/>
            <person name="Peeters S.H."/>
            <person name="Heuer A."/>
            <person name="Rast P."/>
            <person name="Oberbeckmann S."/>
            <person name="Bunk B."/>
            <person name="Jeske O."/>
            <person name="Meyerdierks A."/>
            <person name="Storesund J.E."/>
            <person name="Kallscheuer N."/>
            <person name="Luecker S."/>
            <person name="Lage O.M."/>
            <person name="Pohl T."/>
            <person name="Merkel B.J."/>
            <person name="Hornburger P."/>
            <person name="Mueller R.-W."/>
            <person name="Bruemmer F."/>
            <person name="Labrenz M."/>
            <person name="Spormann A.M."/>
            <person name="Op den Camp H."/>
            <person name="Overmann J."/>
            <person name="Amann R."/>
            <person name="Jetten M.S.M."/>
            <person name="Mascher T."/>
            <person name="Medema M.H."/>
            <person name="Devos D.P."/>
            <person name="Kaster A.-K."/>
            <person name="Ovreas L."/>
            <person name="Rohde M."/>
            <person name="Galperin M.Y."/>
            <person name="Jogler C."/>
        </authorList>
    </citation>
    <scope>NUCLEOTIDE SEQUENCE [LARGE SCALE GENOMIC DNA]</scope>
    <source>
        <strain evidence="1 2">Pan265</strain>
    </source>
</reference>
<keyword evidence="2" id="KW-1185">Reference proteome</keyword>
<evidence type="ECO:0000313" key="2">
    <source>
        <dbReference type="Proteomes" id="UP000320386"/>
    </source>
</evidence>
<sequence>MMHRWFASLIAVATVCVGLLGCEGPALVYTDDGVLLQPQRGSGLVPKLESNWLIPDVPTPIGFQPLTSQCMATTDGMTRTVTHVYQGRTNISDAVKFYRQNLRDPRLGWVFEGVGRTDDGVQILDYTKGAEAMQIRILTDAGLTTIQVDITPLDMAPAAS</sequence>
<accession>A0A518BXL6</accession>
<gene>
    <name evidence="1" type="ORF">Pan265_15680</name>
</gene>